<evidence type="ECO:0000256" key="2">
    <source>
        <dbReference type="SAM" id="Phobius"/>
    </source>
</evidence>
<evidence type="ECO:0000313" key="4">
    <source>
        <dbReference type="EMBL" id="GFO65595.1"/>
    </source>
</evidence>
<dbReference type="InterPro" id="IPR011009">
    <property type="entry name" value="Kinase-like_dom_sf"/>
</dbReference>
<keyword evidence="5" id="KW-0418">Kinase</keyword>
<evidence type="ECO:0000313" key="7">
    <source>
        <dbReference type="Proteomes" id="UP000831485"/>
    </source>
</evidence>
<reference evidence="4" key="2">
    <citation type="journal article" date="2021" name="Int. J. Syst. Evol. Microbiol.">
        <title>Geomonas silvestris sp. nov., Geomonas paludis sp. nov. and Geomonas limicola sp. nov., isolated from terrestrial environments, and emended description of the genus Geomonas.</title>
        <authorList>
            <person name="Itoh H."/>
            <person name="Xu Z."/>
            <person name="Masuda Y."/>
            <person name="Ushijima N."/>
            <person name="Hayakawa C."/>
            <person name="Shiratori Y."/>
            <person name="Senoo K."/>
        </authorList>
    </citation>
    <scope>NUCLEOTIDE SEQUENCE</scope>
    <source>
        <strain evidence="4">Red736</strain>
    </source>
</reference>
<gene>
    <name evidence="4" type="ORF">GMPD_35140</name>
    <name evidence="5" type="ORF">M1B72_04220</name>
</gene>
<accession>A0A6V8MZB6</accession>
<feature type="transmembrane region" description="Helical" evidence="2">
    <location>
        <begin position="530"/>
        <end position="556"/>
    </location>
</feature>
<dbReference type="PANTHER" id="PTHR10566:SF113">
    <property type="entry name" value="PROTEIN ACTIVITY OF BC1 COMPLEX KINASE 7, CHLOROPLASTIC"/>
    <property type="match status" value="1"/>
</dbReference>
<dbReference type="GO" id="GO:0004672">
    <property type="term" value="F:protein kinase activity"/>
    <property type="evidence" value="ECO:0007669"/>
    <property type="project" value="InterPro"/>
</dbReference>
<keyword evidence="2" id="KW-0472">Membrane</keyword>
<dbReference type="Pfam" id="PF03109">
    <property type="entry name" value="ABC1"/>
    <property type="match status" value="1"/>
</dbReference>
<keyword evidence="2" id="KW-0812">Transmembrane</keyword>
<reference evidence="6" key="1">
    <citation type="submission" date="2020-06" db="EMBL/GenBank/DDBJ databases">
        <title>Draft genomic sequecing of Geomonas sp. Red736.</title>
        <authorList>
            <person name="Itoh H."/>
            <person name="Xu Z.X."/>
            <person name="Ushijima N."/>
            <person name="Masuda Y."/>
            <person name="Shiratori Y."/>
            <person name="Senoo K."/>
        </authorList>
    </citation>
    <scope>NUCLEOTIDE SEQUENCE [LARGE SCALE GENOMIC DNA]</scope>
    <source>
        <strain evidence="6">Red736</strain>
    </source>
</reference>
<dbReference type="InterPro" id="IPR050154">
    <property type="entry name" value="UbiB_kinase"/>
</dbReference>
<dbReference type="GO" id="GO:0005524">
    <property type="term" value="F:ATP binding"/>
    <property type="evidence" value="ECO:0007669"/>
    <property type="project" value="InterPro"/>
</dbReference>
<keyword evidence="7" id="KW-1185">Reference proteome</keyword>
<keyword evidence="2" id="KW-1133">Transmembrane helix</keyword>
<dbReference type="PANTHER" id="PTHR10566">
    <property type="entry name" value="CHAPERONE-ACTIVITY OF BC1 COMPLEX CABC1 -RELATED"/>
    <property type="match status" value="1"/>
</dbReference>
<dbReference type="InterPro" id="IPR000719">
    <property type="entry name" value="Prot_kinase_dom"/>
</dbReference>
<organism evidence="4 6">
    <name type="scientific">Geomonas paludis</name>
    <dbReference type="NCBI Taxonomy" id="2740185"/>
    <lineage>
        <taxon>Bacteria</taxon>
        <taxon>Pseudomonadati</taxon>
        <taxon>Thermodesulfobacteriota</taxon>
        <taxon>Desulfuromonadia</taxon>
        <taxon>Geobacterales</taxon>
        <taxon>Geobacteraceae</taxon>
        <taxon>Geomonas</taxon>
    </lineage>
</organism>
<evidence type="ECO:0000259" key="3">
    <source>
        <dbReference type="PROSITE" id="PS50011"/>
    </source>
</evidence>
<dbReference type="InterPro" id="IPR004147">
    <property type="entry name" value="ABC1_dom"/>
</dbReference>
<name>A0A6V8MZB6_9BACT</name>
<dbReference type="Gene3D" id="1.10.510.10">
    <property type="entry name" value="Transferase(Phosphotransferase) domain 1"/>
    <property type="match status" value="1"/>
</dbReference>
<evidence type="ECO:0000313" key="6">
    <source>
        <dbReference type="Proteomes" id="UP000568888"/>
    </source>
</evidence>
<dbReference type="EMBL" id="BLXY01000010">
    <property type="protein sequence ID" value="GFO65595.1"/>
    <property type="molecule type" value="Genomic_DNA"/>
</dbReference>
<dbReference type="RefSeq" id="WP_183349836.1">
    <property type="nucleotide sequence ID" value="NZ_BLXY01000010.1"/>
</dbReference>
<evidence type="ECO:0000256" key="1">
    <source>
        <dbReference type="ARBA" id="ARBA00009670"/>
    </source>
</evidence>
<comment type="similarity">
    <text evidence="1">Belongs to the protein kinase superfamily. ADCK protein kinase family.</text>
</comment>
<evidence type="ECO:0000313" key="5">
    <source>
        <dbReference type="EMBL" id="UPU36924.1"/>
    </source>
</evidence>
<dbReference type="PROSITE" id="PS50011">
    <property type="entry name" value="PROTEIN_KINASE_DOM"/>
    <property type="match status" value="1"/>
</dbReference>
<dbReference type="Proteomes" id="UP000831485">
    <property type="component" value="Chromosome"/>
</dbReference>
<feature type="domain" description="Protein kinase" evidence="3">
    <location>
        <begin position="131"/>
        <end position="435"/>
    </location>
</feature>
<dbReference type="Proteomes" id="UP000568888">
    <property type="component" value="Unassembled WGS sequence"/>
</dbReference>
<reference evidence="5" key="3">
    <citation type="submission" date="2022-04" db="EMBL/GenBank/DDBJ databases">
        <authorList>
            <person name="Liu G."/>
        </authorList>
    </citation>
    <scope>NUCLEOTIDE SEQUENCE</scope>
    <source>
        <strain evidence="5">RG22</strain>
    </source>
</reference>
<dbReference type="CDD" id="cd05121">
    <property type="entry name" value="ABC1_ADCK3-like"/>
    <property type="match status" value="1"/>
</dbReference>
<dbReference type="SUPFAM" id="SSF56112">
    <property type="entry name" value="Protein kinase-like (PK-like)"/>
    <property type="match status" value="1"/>
</dbReference>
<dbReference type="EMBL" id="CP096574">
    <property type="protein sequence ID" value="UPU36924.1"/>
    <property type="molecule type" value="Genomic_DNA"/>
</dbReference>
<dbReference type="AlphaFoldDB" id="A0A6V8MZB6"/>
<protein>
    <submittedName>
        <fullName evidence="5">AarF/ABC1/UbiB kinase family protein</fullName>
    </submittedName>
    <submittedName>
        <fullName evidence="4">Ubiquinone biosynthesis protein UbiB</fullName>
    </submittedName>
</protein>
<keyword evidence="4" id="KW-0830">Ubiquinone</keyword>
<proteinExistence type="inferred from homology"/>
<sequence length="561" mass="63560">MLRIVNINRNVRSIRRYRQIITVLGGYGLGHLLEYLNFGQVVDFSRRVFRPRSAKAEHLTPPERLRLALEELGTTFIKLGQLLSTRADIIPASFVQELAHLQDKIPCLPFEEIKAQIEHELGVPLGQRFLYVEREAIAGASIAQVHRARLITGEDVVVKVRRPGVVEAVETDIDILMGVALLLERHMARSDIYDPVGVVREFSYTIRREMDLTREGHAIEKIRDNFKGDPNLYFPKVYWEATAKGVLTTEYVGGIKVSDTCAIEAAGLDRREIARRGARAFLKMVLEHGFFHGDPHPGNVLIFKDNVICLLDFGMVGRLDPAVKRYLTDVLVAVINRDVEGLAHIIVEAGDAGETVNMQALKKALAEFMDSYLEIPLKEIEVGRMLLEFIDLISTHRIKVHPDLTMLVKVLVVVEGMGRKLDPDFDMVGHLRPFLEREFREQRSPGRLFREAEQGLEGYLTLARNLPRDIREILNKINRNKFRIDLEHRGLDRFSKELDRSANRLCLSLIIAALLIGSSIAMQGNRGPMLWGFPAFAFFGYSCAGIVGVWWMVAILRSGRL</sequence>
<keyword evidence="5" id="KW-0808">Transferase</keyword>